<accession>A0A1E5JP65</accession>
<dbReference type="Gene3D" id="2.60.40.420">
    <property type="entry name" value="Cupredoxins - blue copper proteins"/>
    <property type="match status" value="3"/>
</dbReference>
<dbReference type="InterPro" id="IPR011707">
    <property type="entry name" value="Cu-oxidase-like_N"/>
</dbReference>
<evidence type="ECO:0000256" key="3">
    <source>
        <dbReference type="ARBA" id="ARBA00023008"/>
    </source>
</evidence>
<dbReference type="InterPro" id="IPR045087">
    <property type="entry name" value="Cu-oxidase_fam"/>
</dbReference>
<sequence>MNNYKVLVVLLFMMTFLITGYSAIEKSTQDIKKPTVLIIKKIPLIVDGKSTEVFKIEQPDGTWGYKGVKGQYFDAIVKNTTDSPTVVHWHGLILPNSQDGVPYVTQAPIPAGGESHYHFKLRQSGTYWMHSHFDLQVQRFLSAPFIIYEPNEKNKEKDVVLFLGDFSYKKPETLLYELKNKGTAPLKTMGDMQQKTSINDNTMKKSTSKTAKPDLNDVSYDAFLTNYHTLSNPEIIPVHSGEIVRLRIIDGAAMTNFFINLGKLQGKAIAVDGQPIKEIQGNQFQLAVGQRIDILIKIPKGEGAYPILAQGAGTQLQTGLILSTPGASKISVSAKAPSLVGGLNNEQEFKIQSLAPLPVKQPNQTLTVTLDGDMLNYIWKINNQAWPNITPLSVDKNKRIEIVIMNKTGMAHPMHLHGHFFEVTEIDGKPLKNGSKRDTVLVLPNSTVKIQFDTDNPGNWMFHCHMLYHEATGMMTFINYKDIKIPDYKKDTFRR</sequence>
<evidence type="ECO:0000256" key="1">
    <source>
        <dbReference type="ARBA" id="ARBA00022723"/>
    </source>
</evidence>
<feature type="domain" description="Plastocyanin-like" evidence="4">
    <location>
        <begin position="158"/>
        <end position="313"/>
    </location>
</feature>
<keyword evidence="2" id="KW-0560">Oxidoreductase</keyword>
<dbReference type="Proteomes" id="UP000095229">
    <property type="component" value="Unassembled WGS sequence"/>
</dbReference>
<feature type="domain" description="Plastocyanin-like" evidence="5">
    <location>
        <begin position="363"/>
        <end position="476"/>
    </location>
</feature>
<dbReference type="CDD" id="cd13865">
    <property type="entry name" value="CuRO_1_LCC_like_3"/>
    <property type="match status" value="1"/>
</dbReference>
<dbReference type="SUPFAM" id="SSF49503">
    <property type="entry name" value="Cupredoxins"/>
    <property type="match status" value="3"/>
</dbReference>
<comment type="caution">
    <text evidence="7">The sequence shown here is derived from an EMBL/GenBank/DDBJ whole genome shotgun (WGS) entry which is preliminary data.</text>
</comment>
<dbReference type="OrthoDB" id="9757546at2"/>
<dbReference type="STRING" id="45071.Lpar_3290"/>
<feature type="domain" description="Plastocyanin-like" evidence="6">
    <location>
        <begin position="70"/>
        <end position="151"/>
    </location>
</feature>
<dbReference type="Pfam" id="PF07731">
    <property type="entry name" value="Cu-oxidase_2"/>
    <property type="match status" value="1"/>
</dbReference>
<evidence type="ECO:0000259" key="6">
    <source>
        <dbReference type="Pfam" id="PF07732"/>
    </source>
</evidence>
<evidence type="ECO:0000259" key="5">
    <source>
        <dbReference type="Pfam" id="PF07731"/>
    </source>
</evidence>
<dbReference type="InterPro" id="IPR002355">
    <property type="entry name" value="Cu_oxidase_Cu_BS"/>
</dbReference>
<dbReference type="PROSITE" id="PS00080">
    <property type="entry name" value="MULTICOPPER_OXIDASE2"/>
    <property type="match status" value="1"/>
</dbReference>
<dbReference type="PANTHER" id="PTHR11709:SF394">
    <property type="entry name" value="FI03373P-RELATED"/>
    <property type="match status" value="1"/>
</dbReference>
<protein>
    <submittedName>
        <fullName evidence="7">Copper resistance protein A</fullName>
    </submittedName>
</protein>
<evidence type="ECO:0000259" key="4">
    <source>
        <dbReference type="Pfam" id="PF00394"/>
    </source>
</evidence>
<dbReference type="InterPro" id="IPR033138">
    <property type="entry name" value="Cu_oxidase_CS"/>
</dbReference>
<keyword evidence="3" id="KW-0186">Copper</keyword>
<dbReference type="Pfam" id="PF07732">
    <property type="entry name" value="Cu-oxidase_3"/>
    <property type="match status" value="1"/>
</dbReference>
<reference evidence="7 8" key="1">
    <citation type="submission" date="2016-02" db="EMBL/GenBank/DDBJ databases">
        <title>Secondary metabolites in Legionella.</title>
        <authorList>
            <person name="Tobias N.J."/>
            <person name="Bode H.B."/>
        </authorList>
    </citation>
    <scope>NUCLEOTIDE SEQUENCE [LARGE SCALE GENOMIC DNA]</scope>
    <source>
        <strain evidence="7 8">DSM 19216</strain>
    </source>
</reference>
<name>A0A1E5JP65_9GAMM</name>
<keyword evidence="1" id="KW-0479">Metal-binding</keyword>
<dbReference type="InterPro" id="IPR011706">
    <property type="entry name" value="Cu-oxidase_C"/>
</dbReference>
<proteinExistence type="predicted"/>
<dbReference type="GO" id="GO:0005507">
    <property type="term" value="F:copper ion binding"/>
    <property type="evidence" value="ECO:0007669"/>
    <property type="project" value="InterPro"/>
</dbReference>
<dbReference type="CDD" id="cd13896">
    <property type="entry name" value="CuRO_3_CopA"/>
    <property type="match status" value="1"/>
</dbReference>
<dbReference type="InterPro" id="IPR034279">
    <property type="entry name" value="CuRO_3_CopA"/>
</dbReference>
<dbReference type="AlphaFoldDB" id="A0A1E5JP65"/>
<dbReference type="InterPro" id="IPR001117">
    <property type="entry name" value="Cu-oxidase_2nd"/>
</dbReference>
<evidence type="ECO:0000256" key="2">
    <source>
        <dbReference type="ARBA" id="ARBA00023002"/>
    </source>
</evidence>
<dbReference type="PROSITE" id="PS00079">
    <property type="entry name" value="MULTICOPPER_OXIDASE1"/>
    <property type="match status" value="1"/>
</dbReference>
<keyword evidence="8" id="KW-1185">Reference proteome</keyword>
<dbReference type="EMBL" id="LSOG01000069">
    <property type="protein sequence ID" value="OEH46337.1"/>
    <property type="molecule type" value="Genomic_DNA"/>
</dbReference>
<evidence type="ECO:0000313" key="7">
    <source>
        <dbReference type="EMBL" id="OEH46337.1"/>
    </source>
</evidence>
<dbReference type="PATRIC" id="fig|45071.6.peg.3551"/>
<dbReference type="RefSeq" id="WP_058518869.1">
    <property type="nucleotide sequence ID" value="NZ_CAAAIE010000001.1"/>
</dbReference>
<dbReference type="GO" id="GO:0016491">
    <property type="term" value="F:oxidoreductase activity"/>
    <property type="evidence" value="ECO:0007669"/>
    <property type="project" value="UniProtKB-KW"/>
</dbReference>
<dbReference type="PANTHER" id="PTHR11709">
    <property type="entry name" value="MULTI-COPPER OXIDASE"/>
    <property type="match status" value="1"/>
</dbReference>
<gene>
    <name evidence="7" type="primary">copA_4</name>
    <name evidence="7" type="ORF">lpari_02676</name>
</gene>
<dbReference type="Pfam" id="PF00394">
    <property type="entry name" value="Cu-oxidase"/>
    <property type="match status" value="1"/>
</dbReference>
<organism evidence="7 8">
    <name type="scientific">Legionella parisiensis</name>
    <dbReference type="NCBI Taxonomy" id="45071"/>
    <lineage>
        <taxon>Bacteria</taxon>
        <taxon>Pseudomonadati</taxon>
        <taxon>Pseudomonadota</taxon>
        <taxon>Gammaproteobacteria</taxon>
        <taxon>Legionellales</taxon>
        <taxon>Legionellaceae</taxon>
        <taxon>Legionella</taxon>
    </lineage>
</organism>
<dbReference type="InterPro" id="IPR008972">
    <property type="entry name" value="Cupredoxin"/>
</dbReference>
<evidence type="ECO:0000313" key="8">
    <source>
        <dbReference type="Proteomes" id="UP000095229"/>
    </source>
</evidence>